<gene>
    <name evidence="1" type="ORF">RND71_028671</name>
</gene>
<dbReference type="EMBL" id="JAVYJV010000015">
    <property type="protein sequence ID" value="KAK4353153.1"/>
    <property type="molecule type" value="Genomic_DNA"/>
</dbReference>
<proteinExistence type="predicted"/>
<evidence type="ECO:0000313" key="2">
    <source>
        <dbReference type="Proteomes" id="UP001291623"/>
    </source>
</evidence>
<protein>
    <submittedName>
        <fullName evidence="1">Uncharacterized protein</fullName>
    </submittedName>
</protein>
<accession>A0AAE1V1U6</accession>
<reference evidence="1" key="1">
    <citation type="submission" date="2023-12" db="EMBL/GenBank/DDBJ databases">
        <title>Genome assembly of Anisodus tanguticus.</title>
        <authorList>
            <person name="Wang Y.-J."/>
        </authorList>
    </citation>
    <scope>NUCLEOTIDE SEQUENCE</scope>
    <source>
        <strain evidence="1">KB-2021</strain>
        <tissue evidence="1">Leaf</tissue>
    </source>
</reference>
<dbReference type="Proteomes" id="UP001291623">
    <property type="component" value="Unassembled WGS sequence"/>
</dbReference>
<evidence type="ECO:0000313" key="1">
    <source>
        <dbReference type="EMBL" id="KAK4353153.1"/>
    </source>
</evidence>
<keyword evidence="2" id="KW-1185">Reference proteome</keyword>
<name>A0AAE1V1U6_9SOLA</name>
<sequence>MHTDVLTMKLPLSLYLLSKDFAVDLKEVHFVLFSDEIYDAWVKAANEQLQN</sequence>
<organism evidence="1 2">
    <name type="scientific">Anisodus tanguticus</name>
    <dbReference type="NCBI Taxonomy" id="243964"/>
    <lineage>
        <taxon>Eukaryota</taxon>
        <taxon>Viridiplantae</taxon>
        <taxon>Streptophyta</taxon>
        <taxon>Embryophyta</taxon>
        <taxon>Tracheophyta</taxon>
        <taxon>Spermatophyta</taxon>
        <taxon>Magnoliopsida</taxon>
        <taxon>eudicotyledons</taxon>
        <taxon>Gunneridae</taxon>
        <taxon>Pentapetalae</taxon>
        <taxon>asterids</taxon>
        <taxon>lamiids</taxon>
        <taxon>Solanales</taxon>
        <taxon>Solanaceae</taxon>
        <taxon>Solanoideae</taxon>
        <taxon>Hyoscyameae</taxon>
        <taxon>Anisodus</taxon>
    </lineage>
</organism>
<dbReference type="AlphaFoldDB" id="A0AAE1V1U6"/>
<comment type="caution">
    <text evidence="1">The sequence shown here is derived from an EMBL/GenBank/DDBJ whole genome shotgun (WGS) entry which is preliminary data.</text>
</comment>